<keyword evidence="2" id="KW-1185">Reference proteome</keyword>
<sequence>MIITKLPKEIFPHIFKYIKPLIHVMLTCKLFSDVITNLQFKKIWILSQFGKSHVLFYAVRLGPNFIDIDFTKIIIKETGISRYFIQRLSLTIGTINPVLLEHKCKHRSVPTNLPSPNNKFKKWGSDLPLQNNIGYDCKDISDLVFQGLALVIIPIN</sequence>
<proteinExistence type="predicted"/>
<feature type="non-terminal residue" evidence="1">
    <location>
        <position position="156"/>
    </location>
</feature>
<organism evidence="1 2">
    <name type="scientific">Cetraspora pellucida</name>
    <dbReference type="NCBI Taxonomy" id="1433469"/>
    <lineage>
        <taxon>Eukaryota</taxon>
        <taxon>Fungi</taxon>
        <taxon>Fungi incertae sedis</taxon>
        <taxon>Mucoromycota</taxon>
        <taxon>Glomeromycotina</taxon>
        <taxon>Glomeromycetes</taxon>
        <taxon>Diversisporales</taxon>
        <taxon>Gigasporaceae</taxon>
        <taxon>Cetraspora</taxon>
    </lineage>
</organism>
<reference evidence="1" key="1">
    <citation type="submission" date="2021-06" db="EMBL/GenBank/DDBJ databases">
        <authorList>
            <person name="Kallberg Y."/>
            <person name="Tangrot J."/>
            <person name="Rosling A."/>
        </authorList>
    </citation>
    <scope>NUCLEOTIDE SEQUENCE</scope>
    <source>
        <strain evidence="1">28 12/20/2015</strain>
    </source>
</reference>
<comment type="caution">
    <text evidence="1">The sequence shown here is derived from an EMBL/GenBank/DDBJ whole genome shotgun (WGS) entry which is preliminary data.</text>
</comment>
<dbReference type="Proteomes" id="UP000789366">
    <property type="component" value="Unassembled WGS sequence"/>
</dbReference>
<name>A0ACA9NWB1_9GLOM</name>
<evidence type="ECO:0000313" key="1">
    <source>
        <dbReference type="EMBL" id="CAG8680713.1"/>
    </source>
</evidence>
<protein>
    <submittedName>
        <fullName evidence="1">12840_t:CDS:1</fullName>
    </submittedName>
</protein>
<accession>A0ACA9NWB1</accession>
<gene>
    <name evidence="1" type="ORF">SPELUC_LOCUS10142</name>
</gene>
<dbReference type="EMBL" id="CAJVPW010018239">
    <property type="protein sequence ID" value="CAG8680713.1"/>
    <property type="molecule type" value="Genomic_DNA"/>
</dbReference>
<evidence type="ECO:0000313" key="2">
    <source>
        <dbReference type="Proteomes" id="UP000789366"/>
    </source>
</evidence>